<dbReference type="SUPFAM" id="SSF53623">
    <property type="entry name" value="MurD-like peptide ligases, catalytic domain"/>
    <property type="match status" value="1"/>
</dbReference>
<keyword evidence="9" id="KW-0067">ATP-binding</keyword>
<comment type="catalytic activity">
    <reaction evidence="1">
        <text>(7,8-dihydropterin-6-yl)methyl diphosphate + 4-aminobenzoate = 7,8-dihydropteroate + diphosphate</text>
        <dbReference type="Rhea" id="RHEA:19949"/>
        <dbReference type="ChEBI" id="CHEBI:17836"/>
        <dbReference type="ChEBI" id="CHEBI:17839"/>
        <dbReference type="ChEBI" id="CHEBI:33019"/>
        <dbReference type="ChEBI" id="CHEBI:72950"/>
        <dbReference type="EC" id="2.5.1.15"/>
    </reaction>
</comment>
<dbReference type="SUPFAM" id="SSF53244">
    <property type="entry name" value="MurD-like peptide ligases, peptide-binding domain"/>
    <property type="match status" value="1"/>
</dbReference>
<keyword evidence="10" id="KW-0460">Magnesium</keyword>
<feature type="region of interest" description="Disordered" evidence="12">
    <location>
        <begin position="221"/>
        <end position="278"/>
    </location>
</feature>
<dbReference type="PROSITE" id="PS50972">
    <property type="entry name" value="PTERIN_BINDING"/>
    <property type="match status" value="1"/>
</dbReference>
<evidence type="ECO:0000256" key="7">
    <source>
        <dbReference type="ARBA" id="ARBA00022723"/>
    </source>
</evidence>
<comment type="cofactor">
    <cofactor evidence="2">
        <name>Mg(2+)</name>
        <dbReference type="ChEBI" id="CHEBI:18420"/>
    </cofactor>
</comment>
<organism evidence="14 15">
    <name type="scientific">Natrialba asiatica (strain ATCC 700177 / DSM 12278 / JCM 9576 / FERM P-10747 / NBRC 102637 / 172P1)</name>
    <dbReference type="NCBI Taxonomy" id="29540"/>
    <lineage>
        <taxon>Archaea</taxon>
        <taxon>Methanobacteriati</taxon>
        <taxon>Methanobacteriota</taxon>
        <taxon>Stenosarchaea group</taxon>
        <taxon>Halobacteria</taxon>
        <taxon>Halobacteriales</taxon>
        <taxon>Natrialbaceae</taxon>
        <taxon>Natrialba</taxon>
    </lineage>
</organism>
<sequence>MEYHEAADVLFGLRRFRPKPGTASTAQLLAHLEDPHDGVAFVQVAGSNGKGSTARMVERTLREAGLSVGLYTSPHLEDLRERVQVDGRKMPRSAVCAYVEAIHDYLTERAAAGESPTFFEAMTAMALWQFDREAVDVAVLEVGIGGRYDATSVVDPVASAVTSVTLEHTGILGETEAEIARDKAHVAPEDEHTPLVTGVSGPTLDAIRDVAGEVVTVGSRGVAAGTSADQDSSDESDASDERGENDESNGPDADDGAPAETETEATADGDTDSTSAAPDIRVSYNGRVNHTEAAISIDADDWAVSTRIPLLGPHQAENAGIAATLARQVTDISDAELARGLRNAHWPGRFEVMDTDPLVVLDGAHNPGACEQLAATLDTYEFSELHLVFGAMHDKDHREMAAALPTPASVVTTEPGLDRAEDRDVLATVFEHAGAPAVETTRSVQDGLSMALERAGADDCVLVAGSLFAVAEARSRWTTTGVTKRIRDRTDARDALESAQVAPGDVDRFDEQAVHRVVRTNLQARQANRLREELVRLDGECVLSGTDRQHDERVDAVLMGTLEQFERLVETLTSTPADGDGLDTVARELADTLELSVPGDDADADGDGAVAVDMETDADANNAVTRPWTDDRTAVMGILNVTPDSFHDGGEFSALADAVERAEAMVEADVDVIDIGGESTRPGADPVPTDEEIDRVVPVVERLAELDVELSVDTRKAAVADAALEAGADIINDVSGLEDPEMRFVAADHDAGLVVMHSIDAPVVPGREVAYDDVVEDVIDQLAERVLLAEKAGVDRDRIVVDPGIGFGKSAAESFELLDRIDEFGALGCPVLVGHSHKSMFARVGREAGERREATVAASALAADRGADIVRVHDVPENVAAVRTALATRDPERFEW</sequence>
<dbReference type="PANTHER" id="PTHR20941">
    <property type="entry name" value="FOLATE SYNTHESIS PROTEINS"/>
    <property type="match status" value="1"/>
</dbReference>
<dbReference type="RefSeq" id="WP_006110023.1">
    <property type="nucleotide sequence ID" value="NZ_AOIO01000033.1"/>
</dbReference>
<dbReference type="GO" id="GO:0004156">
    <property type="term" value="F:dihydropteroate synthase activity"/>
    <property type="evidence" value="ECO:0007669"/>
    <property type="project" value="UniProtKB-EC"/>
</dbReference>
<evidence type="ECO:0000256" key="4">
    <source>
        <dbReference type="ARBA" id="ARBA00012458"/>
    </source>
</evidence>
<evidence type="ECO:0000259" key="13">
    <source>
        <dbReference type="PROSITE" id="PS50972"/>
    </source>
</evidence>
<dbReference type="OrthoDB" id="75177at2157"/>
<dbReference type="PATRIC" id="fig|29540.5.peg.3019"/>
<keyword evidence="5" id="KW-0436">Ligase</keyword>
<feature type="domain" description="Pterin-binding" evidence="13">
    <location>
        <begin position="633"/>
        <end position="883"/>
    </location>
</feature>
<comment type="pathway">
    <text evidence="3">Cofactor biosynthesis; tetrahydrofolate biosynthesis; 7,8-dihydrofolate from 2-amino-4-hydroxy-6-hydroxymethyl-7,8-dihydropteridine diphosphate and 4-aminobenzoate: step 1/2.</text>
</comment>
<dbReference type="Gene3D" id="3.20.20.20">
    <property type="entry name" value="Dihydropteroate synthase-like"/>
    <property type="match status" value="1"/>
</dbReference>
<evidence type="ECO:0000256" key="3">
    <source>
        <dbReference type="ARBA" id="ARBA00004763"/>
    </source>
</evidence>
<dbReference type="GO" id="GO:0004326">
    <property type="term" value="F:tetrahydrofolylpolyglutamate synthase activity"/>
    <property type="evidence" value="ECO:0007669"/>
    <property type="project" value="InterPro"/>
</dbReference>
<gene>
    <name evidence="14" type="ORF">C481_14848</name>
</gene>
<dbReference type="EC" id="2.5.1.15" evidence="4"/>
<evidence type="ECO:0000313" key="14">
    <source>
        <dbReference type="EMBL" id="ELY99521.1"/>
    </source>
</evidence>
<dbReference type="InterPro" id="IPR036565">
    <property type="entry name" value="Mur-like_cat_sf"/>
</dbReference>
<reference evidence="14 15" key="1">
    <citation type="journal article" date="2014" name="PLoS Genet.">
        <title>Phylogenetically driven sequencing of extremely halophilic archaea reveals strategies for static and dynamic osmo-response.</title>
        <authorList>
            <person name="Becker E.A."/>
            <person name="Seitzer P.M."/>
            <person name="Tritt A."/>
            <person name="Larsen D."/>
            <person name="Krusor M."/>
            <person name="Yao A.I."/>
            <person name="Wu D."/>
            <person name="Madern D."/>
            <person name="Eisen J.A."/>
            <person name="Darling A.E."/>
            <person name="Facciotti M.T."/>
        </authorList>
    </citation>
    <scope>NUCLEOTIDE SEQUENCE [LARGE SCALE GENOMIC DNA]</scope>
    <source>
        <strain evidence="14 15">DSM 12278</strain>
    </source>
</reference>
<keyword evidence="15" id="KW-1185">Reference proteome</keyword>
<dbReference type="GO" id="GO:0046872">
    <property type="term" value="F:metal ion binding"/>
    <property type="evidence" value="ECO:0007669"/>
    <property type="project" value="UniProtKB-KW"/>
</dbReference>
<dbReference type="InterPro" id="IPR011005">
    <property type="entry name" value="Dihydropteroate_synth-like_sf"/>
</dbReference>
<evidence type="ECO:0000256" key="2">
    <source>
        <dbReference type="ARBA" id="ARBA00001946"/>
    </source>
</evidence>
<dbReference type="InterPro" id="IPR004101">
    <property type="entry name" value="Mur_ligase_C"/>
</dbReference>
<evidence type="ECO:0000256" key="5">
    <source>
        <dbReference type="ARBA" id="ARBA00022598"/>
    </source>
</evidence>
<dbReference type="InterPro" id="IPR000489">
    <property type="entry name" value="Pterin-binding_dom"/>
</dbReference>
<evidence type="ECO:0000256" key="9">
    <source>
        <dbReference type="ARBA" id="ARBA00022840"/>
    </source>
</evidence>
<dbReference type="InterPro" id="IPR006390">
    <property type="entry name" value="DHP_synth_dom"/>
</dbReference>
<dbReference type="InterPro" id="IPR018109">
    <property type="entry name" value="Folylpolyglutamate_synth_CS"/>
</dbReference>
<proteinExistence type="predicted"/>
<evidence type="ECO:0000256" key="11">
    <source>
        <dbReference type="ARBA" id="ARBA00022909"/>
    </source>
</evidence>
<dbReference type="Proteomes" id="UP000011554">
    <property type="component" value="Unassembled WGS sequence"/>
</dbReference>
<dbReference type="PROSITE" id="PS00792">
    <property type="entry name" value="DHPS_1"/>
    <property type="match status" value="1"/>
</dbReference>
<evidence type="ECO:0000256" key="8">
    <source>
        <dbReference type="ARBA" id="ARBA00022741"/>
    </source>
</evidence>
<evidence type="ECO:0000313" key="15">
    <source>
        <dbReference type="Proteomes" id="UP000011554"/>
    </source>
</evidence>
<evidence type="ECO:0000256" key="6">
    <source>
        <dbReference type="ARBA" id="ARBA00022679"/>
    </source>
</evidence>
<keyword evidence="6" id="KW-0808">Transferase</keyword>
<dbReference type="Gene3D" id="3.40.1190.10">
    <property type="entry name" value="Mur-like, catalytic domain"/>
    <property type="match status" value="1"/>
</dbReference>
<dbReference type="GO" id="GO:0046654">
    <property type="term" value="P:tetrahydrofolate biosynthetic process"/>
    <property type="evidence" value="ECO:0007669"/>
    <property type="project" value="TreeGrafter"/>
</dbReference>
<dbReference type="PANTHER" id="PTHR20941:SF1">
    <property type="entry name" value="FOLIC ACID SYNTHESIS PROTEIN FOL1"/>
    <property type="match status" value="1"/>
</dbReference>
<evidence type="ECO:0000256" key="1">
    <source>
        <dbReference type="ARBA" id="ARBA00000012"/>
    </source>
</evidence>
<dbReference type="GO" id="GO:0046656">
    <property type="term" value="P:folic acid biosynthetic process"/>
    <property type="evidence" value="ECO:0007669"/>
    <property type="project" value="UniProtKB-KW"/>
</dbReference>
<keyword evidence="11" id="KW-0289">Folate biosynthesis</keyword>
<dbReference type="InterPro" id="IPR036615">
    <property type="entry name" value="Mur_ligase_C_dom_sf"/>
</dbReference>
<protein>
    <recommendedName>
        <fullName evidence="4">dihydropteroate synthase</fullName>
        <ecNumber evidence="4">2.5.1.15</ecNumber>
    </recommendedName>
</protein>
<dbReference type="NCBIfam" id="TIGR01496">
    <property type="entry name" value="DHPS"/>
    <property type="match status" value="1"/>
</dbReference>
<dbReference type="eggNOG" id="arCOG02817">
    <property type="taxonomic scope" value="Archaea"/>
</dbReference>
<dbReference type="InterPro" id="IPR045031">
    <property type="entry name" value="DHP_synth-like"/>
</dbReference>
<dbReference type="PROSITE" id="PS01012">
    <property type="entry name" value="FOLYLPOLYGLU_SYNT_2"/>
    <property type="match status" value="1"/>
</dbReference>
<dbReference type="GO" id="GO:0005524">
    <property type="term" value="F:ATP binding"/>
    <property type="evidence" value="ECO:0007669"/>
    <property type="project" value="UniProtKB-KW"/>
</dbReference>
<evidence type="ECO:0000256" key="12">
    <source>
        <dbReference type="SAM" id="MobiDB-lite"/>
    </source>
</evidence>
<keyword evidence="8" id="KW-0547">Nucleotide-binding</keyword>
<accession>M0AMH7</accession>
<evidence type="ECO:0000256" key="10">
    <source>
        <dbReference type="ARBA" id="ARBA00022842"/>
    </source>
</evidence>
<name>M0AMH7_NATA1</name>
<dbReference type="Pfam" id="PF02875">
    <property type="entry name" value="Mur_ligase_C"/>
    <property type="match status" value="1"/>
</dbReference>
<dbReference type="Gene3D" id="3.90.190.20">
    <property type="entry name" value="Mur ligase, C-terminal domain"/>
    <property type="match status" value="1"/>
</dbReference>
<dbReference type="SUPFAM" id="SSF51717">
    <property type="entry name" value="Dihydropteroate synthetase-like"/>
    <property type="match status" value="1"/>
</dbReference>
<dbReference type="CDD" id="cd00739">
    <property type="entry name" value="DHPS"/>
    <property type="match status" value="1"/>
</dbReference>
<dbReference type="NCBIfam" id="TIGR01499">
    <property type="entry name" value="folC"/>
    <property type="match status" value="1"/>
</dbReference>
<dbReference type="EMBL" id="AOIO01000033">
    <property type="protein sequence ID" value="ELY99521.1"/>
    <property type="molecule type" value="Genomic_DNA"/>
</dbReference>
<dbReference type="AlphaFoldDB" id="M0AMH7"/>
<dbReference type="Pfam" id="PF00809">
    <property type="entry name" value="Pterin_bind"/>
    <property type="match status" value="1"/>
</dbReference>
<comment type="caution">
    <text evidence="14">The sequence shown here is derived from an EMBL/GenBank/DDBJ whole genome shotgun (WGS) entry which is preliminary data.</text>
</comment>
<feature type="compositionally biased region" description="Acidic residues" evidence="12">
    <location>
        <begin position="231"/>
        <end position="271"/>
    </location>
</feature>
<keyword evidence="7" id="KW-0479">Metal-binding</keyword>
<dbReference type="STRING" id="29540.C481_14848"/>
<dbReference type="InterPro" id="IPR001645">
    <property type="entry name" value="Folylpolyglutamate_synth"/>
</dbReference>